<dbReference type="PANTHER" id="PTHR47238:SF2">
    <property type="entry name" value="DUAL SPECIFICITY MITOGEN-ACTIVATED PROTEIN KINASE KINASE HEMIPTEROUS"/>
    <property type="match status" value="1"/>
</dbReference>
<dbReference type="GO" id="GO:0004674">
    <property type="term" value="F:protein serine/threonine kinase activity"/>
    <property type="evidence" value="ECO:0007669"/>
    <property type="project" value="UniProtKB-KW"/>
</dbReference>
<feature type="region of interest" description="Disordered" evidence="13">
    <location>
        <begin position="310"/>
        <end position="341"/>
    </location>
</feature>
<feature type="compositionally biased region" description="Low complexity" evidence="13">
    <location>
        <begin position="384"/>
        <end position="403"/>
    </location>
</feature>
<name>A0A089H043_SCHMD</name>
<comment type="similarity">
    <text evidence="8">Belongs to the protein kinase superfamily. STE Ser/Thr protein kinase family. MAP kinase kinase subfamily.</text>
</comment>
<sequence length="538" mass="59636">MDEFEIESSLGHGTCGNVYRMRLKRLPSIPMAVKQMRRSSHSVEENKRIFRDLDVVTRCHDCPFIVTCYGIFISPSEVWICMEEMSTCLDKLLKFLNCPFPEYVIGKVSCAIIKALQYLKTKHDIMHRDIKPSNMLLSDRGEVKLCDFGISAKLKDSIANSRQPGCIGYMAPERLNSSTYDVRADVWSLGMSLVELAIGKFPIDGLKSEFEIMARIIDGKPPSLPEGVYSEAFNKFVSSCLQKDFNNRPKYDKLVSADFYRMHNVEPLDILRWYRSVNHKPIVANKPTSINANALINSCQTSSGYASACSDSSPGSLGSQSRSPSSSQLQQETSGSLLPPNSSASLSLVTNVRSNNFTLIHQLTRNLHINSQPTSALSSIPQESSNETANSHSHSNNNNILHSPKPELSNNDKSSFTNLKHRRYFLRLLNSSIDETYQSKKLVDPFVFPTSCSSSSSSAAAGAVSSSIRGSRKVCRKYCIGPVDHKSVVISNNSKCCTNSTKPNNLVQQSSSSSSSLSSRSISQPPLFRDFLTLETDL</sequence>
<dbReference type="GO" id="GO:0004713">
    <property type="term" value="F:protein tyrosine kinase activity"/>
    <property type="evidence" value="ECO:0007669"/>
    <property type="project" value="UniProtKB-KW"/>
</dbReference>
<protein>
    <recommendedName>
        <fullName evidence="9">mitogen-activated protein kinase kinase</fullName>
        <ecNumber evidence="9">2.7.12.2</ecNumber>
    </recommendedName>
</protein>
<dbReference type="InterPro" id="IPR011009">
    <property type="entry name" value="Kinase-like_dom_sf"/>
</dbReference>
<comment type="catalytic activity">
    <reaction evidence="12">
        <text>L-tyrosyl-[protein] + ATP = O-phospho-L-tyrosyl-[protein] + ADP + H(+)</text>
        <dbReference type="Rhea" id="RHEA:10596"/>
        <dbReference type="Rhea" id="RHEA-COMP:10136"/>
        <dbReference type="Rhea" id="RHEA-COMP:20101"/>
        <dbReference type="ChEBI" id="CHEBI:15378"/>
        <dbReference type="ChEBI" id="CHEBI:30616"/>
        <dbReference type="ChEBI" id="CHEBI:46858"/>
        <dbReference type="ChEBI" id="CHEBI:61978"/>
        <dbReference type="ChEBI" id="CHEBI:456216"/>
        <dbReference type="EC" id="2.7.12.2"/>
    </reaction>
</comment>
<dbReference type="FunFam" id="3.30.200.20:FF:000040">
    <property type="entry name" value="Dual specificity mitogen-activated protein kinase kinase"/>
    <property type="match status" value="1"/>
</dbReference>
<feature type="domain" description="Protein kinase" evidence="14">
    <location>
        <begin position="4"/>
        <end position="260"/>
    </location>
</feature>
<organism evidence="15">
    <name type="scientific">Schmidtea mediterranea</name>
    <name type="common">Freshwater planarian flatworm</name>
    <dbReference type="NCBI Taxonomy" id="79327"/>
    <lineage>
        <taxon>Eukaryota</taxon>
        <taxon>Metazoa</taxon>
        <taxon>Spiralia</taxon>
        <taxon>Lophotrochozoa</taxon>
        <taxon>Platyhelminthes</taxon>
        <taxon>Rhabditophora</taxon>
        <taxon>Seriata</taxon>
        <taxon>Tricladida</taxon>
        <taxon>Continenticola</taxon>
        <taxon>Geoplanoidea</taxon>
        <taxon>Dugesiidae</taxon>
        <taxon>Schmidtea</taxon>
    </lineage>
</organism>
<evidence type="ECO:0000256" key="7">
    <source>
        <dbReference type="ARBA" id="ARBA00023137"/>
    </source>
</evidence>
<dbReference type="EMBL" id="KM095500">
    <property type="protein sequence ID" value="AIP89945.1"/>
    <property type="molecule type" value="mRNA"/>
</dbReference>
<dbReference type="EC" id="2.7.12.2" evidence="9"/>
<evidence type="ECO:0000256" key="6">
    <source>
        <dbReference type="ARBA" id="ARBA00022840"/>
    </source>
</evidence>
<evidence type="ECO:0000256" key="9">
    <source>
        <dbReference type="ARBA" id="ARBA00038999"/>
    </source>
</evidence>
<accession>A0A089H043</accession>
<dbReference type="AlphaFoldDB" id="A0A089H043"/>
<dbReference type="InterPro" id="IPR008271">
    <property type="entry name" value="Ser/Thr_kinase_AS"/>
</dbReference>
<dbReference type="GO" id="GO:0005524">
    <property type="term" value="F:ATP binding"/>
    <property type="evidence" value="ECO:0007669"/>
    <property type="project" value="UniProtKB-KW"/>
</dbReference>
<feature type="compositionally biased region" description="Low complexity" evidence="13">
    <location>
        <begin position="510"/>
        <end position="523"/>
    </location>
</feature>
<evidence type="ECO:0000259" key="14">
    <source>
        <dbReference type="PROSITE" id="PS50011"/>
    </source>
</evidence>
<feature type="region of interest" description="Disordered" evidence="13">
    <location>
        <begin position="501"/>
        <end position="523"/>
    </location>
</feature>
<feature type="compositionally biased region" description="Polar residues" evidence="13">
    <location>
        <begin position="374"/>
        <end position="383"/>
    </location>
</feature>
<dbReference type="OrthoDB" id="10252354at2759"/>
<evidence type="ECO:0000256" key="12">
    <source>
        <dbReference type="ARBA" id="ARBA00051693"/>
    </source>
</evidence>
<evidence type="ECO:0000313" key="15">
    <source>
        <dbReference type="EMBL" id="AIP89945.1"/>
    </source>
</evidence>
<feature type="region of interest" description="Disordered" evidence="13">
    <location>
        <begin position="374"/>
        <end position="414"/>
    </location>
</feature>
<evidence type="ECO:0000256" key="1">
    <source>
        <dbReference type="ARBA" id="ARBA00022527"/>
    </source>
</evidence>
<keyword evidence="4" id="KW-0547">Nucleotide-binding</keyword>
<evidence type="ECO:0000256" key="10">
    <source>
        <dbReference type="ARBA" id="ARBA00049014"/>
    </source>
</evidence>
<dbReference type="SUPFAM" id="SSF56112">
    <property type="entry name" value="Protein kinase-like (PK-like)"/>
    <property type="match status" value="1"/>
</dbReference>
<dbReference type="SMART" id="SM00220">
    <property type="entry name" value="S_TKc"/>
    <property type="match status" value="1"/>
</dbReference>
<dbReference type="Gene3D" id="3.30.200.20">
    <property type="entry name" value="Phosphorylase Kinase, domain 1"/>
    <property type="match status" value="1"/>
</dbReference>
<evidence type="ECO:0000256" key="8">
    <source>
        <dbReference type="ARBA" id="ARBA00038035"/>
    </source>
</evidence>
<dbReference type="Pfam" id="PF00069">
    <property type="entry name" value="Pkinase"/>
    <property type="match status" value="1"/>
</dbReference>
<dbReference type="InterPro" id="IPR052468">
    <property type="entry name" value="Dual_spec_MAPK_kinase"/>
</dbReference>
<keyword evidence="5" id="KW-0418">Kinase</keyword>
<keyword evidence="2" id="KW-0597">Phosphoprotein</keyword>
<proteinExistence type="evidence at transcript level"/>
<evidence type="ECO:0000256" key="2">
    <source>
        <dbReference type="ARBA" id="ARBA00022553"/>
    </source>
</evidence>
<dbReference type="PROSITE" id="PS50011">
    <property type="entry name" value="PROTEIN_KINASE_DOM"/>
    <property type="match status" value="1"/>
</dbReference>
<reference evidence="15" key="1">
    <citation type="journal article" date="2015" name="Development">
        <title>JNK signalling is necessary for a Wnt- and stem cell-dependent regeneration programme.</title>
        <authorList>
            <person name="Tejada-Romero B."/>
            <person name="Carter J.M."/>
            <person name="Mihaylova Y."/>
            <person name="Neumann B."/>
            <person name="Aboobaker A.A."/>
        </authorList>
    </citation>
    <scope>NUCLEOTIDE SEQUENCE</scope>
</reference>
<evidence type="ECO:0000256" key="5">
    <source>
        <dbReference type="ARBA" id="ARBA00022777"/>
    </source>
</evidence>
<keyword evidence="1" id="KW-0723">Serine/threonine-protein kinase</keyword>
<dbReference type="PANTHER" id="PTHR47238">
    <property type="entry name" value="MITOGEN-ACTIVATED PROTEIN KINASE KINASE 5"/>
    <property type="match status" value="1"/>
</dbReference>
<comment type="catalytic activity">
    <reaction evidence="10">
        <text>L-seryl-[protein] + ATP = O-phospho-L-seryl-[protein] + ADP + H(+)</text>
        <dbReference type="Rhea" id="RHEA:17989"/>
        <dbReference type="Rhea" id="RHEA-COMP:9863"/>
        <dbReference type="Rhea" id="RHEA-COMP:11604"/>
        <dbReference type="ChEBI" id="CHEBI:15378"/>
        <dbReference type="ChEBI" id="CHEBI:29999"/>
        <dbReference type="ChEBI" id="CHEBI:30616"/>
        <dbReference type="ChEBI" id="CHEBI:83421"/>
        <dbReference type="ChEBI" id="CHEBI:456216"/>
        <dbReference type="EC" id="2.7.12.2"/>
    </reaction>
</comment>
<evidence type="ECO:0000256" key="3">
    <source>
        <dbReference type="ARBA" id="ARBA00022679"/>
    </source>
</evidence>
<keyword evidence="3" id="KW-0808">Transferase</keyword>
<evidence type="ECO:0000256" key="11">
    <source>
        <dbReference type="ARBA" id="ARBA00049299"/>
    </source>
</evidence>
<evidence type="ECO:0000256" key="4">
    <source>
        <dbReference type="ARBA" id="ARBA00022741"/>
    </source>
</evidence>
<dbReference type="GO" id="GO:0004708">
    <property type="term" value="F:MAP kinase kinase activity"/>
    <property type="evidence" value="ECO:0007669"/>
    <property type="project" value="UniProtKB-EC"/>
</dbReference>
<dbReference type="InterPro" id="IPR000719">
    <property type="entry name" value="Prot_kinase_dom"/>
</dbReference>
<keyword evidence="7" id="KW-0829">Tyrosine-protein kinase</keyword>
<evidence type="ECO:0000256" key="13">
    <source>
        <dbReference type="SAM" id="MobiDB-lite"/>
    </source>
</evidence>
<dbReference type="Gene3D" id="1.10.510.10">
    <property type="entry name" value="Transferase(Phosphotransferase) domain 1"/>
    <property type="match status" value="1"/>
</dbReference>
<dbReference type="GO" id="GO:0006950">
    <property type="term" value="P:response to stress"/>
    <property type="evidence" value="ECO:0007669"/>
    <property type="project" value="UniProtKB-ARBA"/>
</dbReference>
<comment type="catalytic activity">
    <reaction evidence="11">
        <text>L-threonyl-[protein] + ATP = O-phospho-L-threonyl-[protein] + ADP + H(+)</text>
        <dbReference type="Rhea" id="RHEA:46608"/>
        <dbReference type="Rhea" id="RHEA-COMP:11060"/>
        <dbReference type="Rhea" id="RHEA-COMP:11605"/>
        <dbReference type="ChEBI" id="CHEBI:15378"/>
        <dbReference type="ChEBI" id="CHEBI:30013"/>
        <dbReference type="ChEBI" id="CHEBI:30616"/>
        <dbReference type="ChEBI" id="CHEBI:61977"/>
        <dbReference type="ChEBI" id="CHEBI:456216"/>
        <dbReference type="EC" id="2.7.12.2"/>
    </reaction>
</comment>
<keyword evidence="6" id="KW-0067">ATP-binding</keyword>
<dbReference type="PROSITE" id="PS00108">
    <property type="entry name" value="PROTEIN_KINASE_ST"/>
    <property type="match status" value="1"/>
</dbReference>